<dbReference type="Gene3D" id="1.10.10.160">
    <property type="match status" value="1"/>
</dbReference>
<dbReference type="GO" id="GO:0043138">
    <property type="term" value="F:3'-5' DNA helicase activity"/>
    <property type="evidence" value="ECO:0007669"/>
    <property type="project" value="UniProtKB-EC"/>
</dbReference>
<evidence type="ECO:0000256" key="7">
    <source>
        <dbReference type="ARBA" id="ARBA00023235"/>
    </source>
</evidence>
<comment type="catalytic activity">
    <reaction evidence="8">
        <text>Couples ATP hydrolysis with the unwinding of duplex DNA by translocating in the 3'-5' direction.</text>
        <dbReference type="EC" id="5.6.2.4"/>
    </reaction>
</comment>
<keyword evidence="3 11" id="KW-0378">Hydrolase</keyword>
<comment type="similarity">
    <text evidence="1">Belongs to the helicase family. UvrD subfamily.</text>
</comment>
<evidence type="ECO:0000256" key="12">
    <source>
        <dbReference type="SAM" id="MobiDB-lite"/>
    </source>
</evidence>
<feature type="binding site" evidence="11">
    <location>
        <begin position="115"/>
        <end position="122"/>
    </location>
    <ligand>
        <name>ATP</name>
        <dbReference type="ChEBI" id="CHEBI:30616"/>
    </ligand>
</feature>
<keyword evidence="4 11" id="KW-0347">Helicase</keyword>
<feature type="domain" description="UvrD-like helicase ATP-binding" evidence="13">
    <location>
        <begin position="94"/>
        <end position="389"/>
    </location>
</feature>
<evidence type="ECO:0000256" key="11">
    <source>
        <dbReference type="PROSITE-ProRule" id="PRU00560"/>
    </source>
</evidence>
<dbReference type="InterPro" id="IPR000212">
    <property type="entry name" value="DNA_helicase_UvrD/REP"/>
</dbReference>
<evidence type="ECO:0000256" key="2">
    <source>
        <dbReference type="ARBA" id="ARBA00022741"/>
    </source>
</evidence>
<evidence type="ECO:0000256" key="4">
    <source>
        <dbReference type="ARBA" id="ARBA00022806"/>
    </source>
</evidence>
<dbReference type="EC" id="5.6.2.4" evidence="9"/>
<dbReference type="InterPro" id="IPR014016">
    <property type="entry name" value="UvrD-like_ATP-bd"/>
</dbReference>
<evidence type="ECO:0000256" key="8">
    <source>
        <dbReference type="ARBA" id="ARBA00034617"/>
    </source>
</evidence>
<feature type="region of interest" description="Disordered" evidence="12">
    <location>
        <begin position="71"/>
        <end position="90"/>
    </location>
</feature>
<dbReference type="AlphaFoldDB" id="A0A061RCB1"/>
<evidence type="ECO:0000256" key="3">
    <source>
        <dbReference type="ARBA" id="ARBA00022801"/>
    </source>
</evidence>
<dbReference type="PANTHER" id="PTHR11070">
    <property type="entry name" value="UVRD / RECB / PCRA DNA HELICASE FAMILY MEMBER"/>
    <property type="match status" value="1"/>
</dbReference>
<dbReference type="CDD" id="cd17932">
    <property type="entry name" value="DEXQc_UvrD"/>
    <property type="match status" value="1"/>
</dbReference>
<evidence type="ECO:0000256" key="1">
    <source>
        <dbReference type="ARBA" id="ARBA00009922"/>
    </source>
</evidence>
<dbReference type="PROSITE" id="PS51217">
    <property type="entry name" value="UVRD_HELICASE_CTER"/>
    <property type="match status" value="1"/>
</dbReference>
<protein>
    <recommendedName>
        <fullName evidence="9">DNA 3'-5' helicase</fullName>
        <ecNumber evidence="9">5.6.2.4</ecNumber>
    </recommendedName>
</protein>
<evidence type="ECO:0000256" key="6">
    <source>
        <dbReference type="ARBA" id="ARBA00023125"/>
    </source>
</evidence>
<organism evidence="15">
    <name type="scientific">Tetraselmis sp. GSL018</name>
    <dbReference type="NCBI Taxonomy" id="582737"/>
    <lineage>
        <taxon>Eukaryota</taxon>
        <taxon>Viridiplantae</taxon>
        <taxon>Chlorophyta</taxon>
        <taxon>core chlorophytes</taxon>
        <taxon>Chlorodendrophyceae</taxon>
        <taxon>Chlorodendrales</taxon>
        <taxon>Chlorodendraceae</taxon>
        <taxon>Tetraselmis</taxon>
    </lineage>
</organism>
<feature type="domain" description="UvrD-like helicase C-terminal" evidence="14">
    <location>
        <begin position="390"/>
        <end position="703"/>
    </location>
</feature>
<dbReference type="Pfam" id="PF00580">
    <property type="entry name" value="UvrD-helicase"/>
    <property type="match status" value="1"/>
</dbReference>
<dbReference type="GO" id="GO:0016787">
    <property type="term" value="F:hydrolase activity"/>
    <property type="evidence" value="ECO:0007669"/>
    <property type="project" value="UniProtKB-UniRule"/>
</dbReference>
<keyword evidence="6" id="KW-0238">DNA-binding</keyword>
<sequence length="797" mass="88714">MRPALLCAAWRTKTVAPQVMELRALAVNSRISLQELRQAHTDSLQWRHYSYLHRPWVRVRVAPRCDPRASKQMSACSAPSGRAPAEPSGSQAALLSAEQLEAVMAPAEGTLRVIAGPGSGKTRVLTMRIVELLQQGVPPWKVMAVTFTNKAARELRDRLTESAGTEAAMVATGTFHSIALRLLRRHFSRIPDRIAAPISSSFKIVGADESQALLKAVLQAEFSGAETKLAKMFARQYQLVISKVKNDTNRVLGKDEFEERCKRLLGETPVRVGEVYSRYEAMLKENNALDFDNLIVFAVELLRSSPEVLAKCQQQWHYVLVDEFQDTNEMQYEFVRLLCSGHGRLFVVGDPDQAIYGWRGAKTENMSSRLERDFPGLVTKHLKDNYRSTRSICRAADAIMAAAEYGGGARLKLRSMKEEGSSPKLLTCRDDFEEAEEIASQVCKLAEQGVRLGEIAVLFRTNNQGRVIEGAVTRRSIPYRLVPNMRLWDRVEVKDMVAYLRLIAEPSDNLALLRVINVPTRKIGAKSVDKLQAWAADRGCSLAKALLGDIADCSADACPSLPPAEEMGVSSAVHKAAEELRSVLRSARRTLALSPDLSTALDELIERIGYTDWVLSGKCGEGNAHVRLENVQMLSYGLKAFQVRCESEPQSGFDTAQVAFQTKPASKMEMLRMYLDEVQLITGDEEEAPMDKLSLMTLHAAKGLEFSHVFVAGCDEGLLPLKRTEGIEDLEEERRLCYVGVTRAKEQVVFTRADRRLGSYFSFRPSRFLVDLLRREDVQLQSPGDEPAPIGLAASWP</sequence>
<proteinExistence type="inferred from homology"/>
<evidence type="ECO:0000259" key="14">
    <source>
        <dbReference type="PROSITE" id="PS51217"/>
    </source>
</evidence>
<dbReference type="EMBL" id="GBEZ01018102">
    <property type="protein sequence ID" value="JAC68300.1"/>
    <property type="molecule type" value="Transcribed_RNA"/>
</dbReference>
<evidence type="ECO:0000313" key="15">
    <source>
        <dbReference type="EMBL" id="JAC68300.1"/>
    </source>
</evidence>
<dbReference type="GO" id="GO:0000725">
    <property type="term" value="P:recombinational repair"/>
    <property type="evidence" value="ECO:0007669"/>
    <property type="project" value="TreeGrafter"/>
</dbReference>
<dbReference type="GO" id="GO:0005524">
    <property type="term" value="F:ATP binding"/>
    <property type="evidence" value="ECO:0007669"/>
    <property type="project" value="UniProtKB-UniRule"/>
</dbReference>
<evidence type="ECO:0000259" key="13">
    <source>
        <dbReference type="PROSITE" id="PS51198"/>
    </source>
</evidence>
<dbReference type="Gene3D" id="3.40.50.300">
    <property type="entry name" value="P-loop containing nucleotide triphosphate hydrolases"/>
    <property type="match status" value="2"/>
</dbReference>
<dbReference type="PANTHER" id="PTHR11070:SF2">
    <property type="entry name" value="ATP-DEPENDENT DNA HELICASE SRS2"/>
    <property type="match status" value="1"/>
</dbReference>
<feature type="non-terminal residue" evidence="15">
    <location>
        <position position="797"/>
    </location>
</feature>
<evidence type="ECO:0000256" key="9">
    <source>
        <dbReference type="ARBA" id="ARBA00034808"/>
    </source>
</evidence>
<comment type="catalytic activity">
    <reaction evidence="10">
        <text>ATP + H2O = ADP + phosphate + H(+)</text>
        <dbReference type="Rhea" id="RHEA:13065"/>
        <dbReference type="ChEBI" id="CHEBI:15377"/>
        <dbReference type="ChEBI" id="CHEBI:15378"/>
        <dbReference type="ChEBI" id="CHEBI:30616"/>
        <dbReference type="ChEBI" id="CHEBI:43474"/>
        <dbReference type="ChEBI" id="CHEBI:456216"/>
        <dbReference type="EC" id="5.6.2.4"/>
    </reaction>
</comment>
<dbReference type="GO" id="GO:0003677">
    <property type="term" value="F:DNA binding"/>
    <property type="evidence" value="ECO:0007669"/>
    <property type="project" value="UniProtKB-KW"/>
</dbReference>
<gene>
    <name evidence="15" type="primary">PCRA</name>
    <name evidence="15" type="ORF">TSPGSL018_9060</name>
</gene>
<dbReference type="SUPFAM" id="SSF52540">
    <property type="entry name" value="P-loop containing nucleoside triphosphate hydrolases"/>
    <property type="match status" value="1"/>
</dbReference>
<accession>A0A061RCB1</accession>
<dbReference type="InterPro" id="IPR013986">
    <property type="entry name" value="DExx_box_DNA_helicase_dom_sf"/>
</dbReference>
<keyword evidence="5 11" id="KW-0067">ATP-binding</keyword>
<dbReference type="PROSITE" id="PS51198">
    <property type="entry name" value="UVRD_HELICASE_ATP_BIND"/>
    <property type="match status" value="1"/>
</dbReference>
<keyword evidence="7" id="KW-0413">Isomerase</keyword>
<reference evidence="15" key="1">
    <citation type="submission" date="2014-05" db="EMBL/GenBank/DDBJ databases">
        <title>The transcriptome of the halophilic microalga Tetraselmis sp. GSL018 isolated from the Great Salt Lake, Utah.</title>
        <authorList>
            <person name="Jinkerson R.E."/>
            <person name="D'Adamo S."/>
            <person name="Posewitz M.C."/>
        </authorList>
    </citation>
    <scope>NUCLEOTIDE SEQUENCE</scope>
    <source>
        <strain evidence="15">GSL018</strain>
    </source>
</reference>
<evidence type="ECO:0000256" key="10">
    <source>
        <dbReference type="ARBA" id="ARBA00048988"/>
    </source>
</evidence>
<dbReference type="InterPro" id="IPR027417">
    <property type="entry name" value="P-loop_NTPase"/>
</dbReference>
<keyword evidence="2 11" id="KW-0547">Nucleotide-binding</keyword>
<name>A0A061RCB1_9CHLO</name>
<dbReference type="Gene3D" id="1.10.486.10">
    <property type="entry name" value="PCRA, domain 4"/>
    <property type="match status" value="1"/>
</dbReference>
<dbReference type="InterPro" id="IPR014017">
    <property type="entry name" value="DNA_helicase_UvrD-like_C"/>
</dbReference>
<dbReference type="Pfam" id="PF13361">
    <property type="entry name" value="UvrD_C"/>
    <property type="match status" value="1"/>
</dbReference>
<evidence type="ECO:0000256" key="5">
    <source>
        <dbReference type="ARBA" id="ARBA00022840"/>
    </source>
</evidence>